<reference evidence="2 3" key="1">
    <citation type="submission" date="2017-02" db="EMBL/GenBank/DDBJ databases">
        <title>Draft genome sequence of Moraxella lincolnii CCUG 9405T type strain.</title>
        <authorList>
            <person name="Salva-Serra F."/>
            <person name="Engstrom-Jakobsson H."/>
            <person name="Thorell K."/>
            <person name="Jaen-Luchoro D."/>
            <person name="Gonzales-Siles L."/>
            <person name="Karlsson R."/>
            <person name="Yazdan S."/>
            <person name="Boulund F."/>
            <person name="Johnning A."/>
            <person name="Engstrand L."/>
            <person name="Kristiansson E."/>
            <person name="Moore E."/>
        </authorList>
    </citation>
    <scope>NUCLEOTIDE SEQUENCE [LARGE SCALE GENOMIC DNA]</scope>
    <source>
        <strain evidence="2 3">CCUG 9405</strain>
    </source>
</reference>
<accession>A0A1T0CDD6</accession>
<dbReference type="STRING" id="90241.B0682_06665"/>
<sequence length="134" mass="14798">MNANFNLQLPSQQQGASVTGVVFGIIAVVVFVKLGMAIIPAHIGDYQLTKALAIELKKANDNKETKQQYLTNIQRQLQINANYDTKAEDVIKFISDKPGNLKIKKDYTVVNNFFANVDIVNHFEGEITAADASN</sequence>
<organism evidence="2 3">
    <name type="scientific">Lwoffella lincolnii</name>
    <dbReference type="NCBI Taxonomy" id="90241"/>
    <lineage>
        <taxon>Bacteria</taxon>
        <taxon>Pseudomonadati</taxon>
        <taxon>Pseudomonadota</taxon>
        <taxon>Gammaproteobacteria</taxon>
        <taxon>Moraxellales</taxon>
        <taxon>Moraxellaceae</taxon>
        <taxon>Lwoffella</taxon>
    </lineage>
</organism>
<evidence type="ECO:0000313" key="2">
    <source>
        <dbReference type="EMBL" id="OOS20313.1"/>
    </source>
</evidence>
<proteinExistence type="predicted"/>
<comment type="caution">
    <text evidence="2">The sequence shown here is derived from an EMBL/GenBank/DDBJ whole genome shotgun (WGS) entry which is preliminary data.</text>
</comment>
<evidence type="ECO:0000256" key="1">
    <source>
        <dbReference type="SAM" id="Phobius"/>
    </source>
</evidence>
<keyword evidence="1" id="KW-0472">Membrane</keyword>
<dbReference type="AlphaFoldDB" id="A0A1T0CDD6"/>
<keyword evidence="3" id="KW-1185">Reference proteome</keyword>
<dbReference type="InterPro" id="IPR032314">
    <property type="entry name" value="DUF4845"/>
</dbReference>
<protein>
    <submittedName>
        <fullName evidence="2">DUF4845 domain-containing protein</fullName>
    </submittedName>
</protein>
<dbReference type="EMBL" id="MUYT01000008">
    <property type="protein sequence ID" value="OOS20313.1"/>
    <property type="molecule type" value="Genomic_DNA"/>
</dbReference>
<dbReference type="Proteomes" id="UP000191094">
    <property type="component" value="Unassembled WGS sequence"/>
</dbReference>
<name>A0A1T0CDD6_9GAMM</name>
<dbReference type="RefSeq" id="WP_078307658.1">
    <property type="nucleotide sequence ID" value="NZ_CP147511.1"/>
</dbReference>
<feature type="transmembrane region" description="Helical" evidence="1">
    <location>
        <begin position="20"/>
        <end position="41"/>
    </location>
</feature>
<dbReference type="Pfam" id="PF16137">
    <property type="entry name" value="DUF4845"/>
    <property type="match status" value="1"/>
</dbReference>
<evidence type="ECO:0000313" key="3">
    <source>
        <dbReference type="Proteomes" id="UP000191094"/>
    </source>
</evidence>
<gene>
    <name evidence="2" type="ORF">B0682_06665</name>
</gene>
<keyword evidence="1" id="KW-0812">Transmembrane</keyword>
<keyword evidence="1" id="KW-1133">Transmembrane helix</keyword>
<dbReference type="OrthoDB" id="6647612at2"/>